<keyword evidence="3" id="KW-1015">Disulfide bond</keyword>
<keyword evidence="1" id="KW-0732">Signal</keyword>
<evidence type="ECO:0000256" key="1">
    <source>
        <dbReference type="ARBA" id="ARBA00022729"/>
    </source>
</evidence>
<name>A0A8B9NEL6_9AVES</name>
<organism evidence="7 8">
    <name type="scientific">Accipiter nisus</name>
    <name type="common">Eurasian sparrowhawk</name>
    <dbReference type="NCBI Taxonomy" id="211598"/>
    <lineage>
        <taxon>Eukaryota</taxon>
        <taxon>Metazoa</taxon>
        <taxon>Chordata</taxon>
        <taxon>Craniata</taxon>
        <taxon>Vertebrata</taxon>
        <taxon>Euteleostomi</taxon>
        <taxon>Archelosauria</taxon>
        <taxon>Archosauria</taxon>
        <taxon>Dinosauria</taxon>
        <taxon>Saurischia</taxon>
        <taxon>Theropoda</taxon>
        <taxon>Coelurosauria</taxon>
        <taxon>Aves</taxon>
        <taxon>Neognathae</taxon>
        <taxon>Neoaves</taxon>
        <taxon>Telluraves</taxon>
        <taxon>Accipitrimorphae</taxon>
        <taxon>Accipitriformes</taxon>
        <taxon>Accipitridae</taxon>
        <taxon>Accipitrinae</taxon>
        <taxon>Accipiter</taxon>
    </lineage>
</organism>
<dbReference type="SUPFAM" id="SSF57581">
    <property type="entry name" value="TB module/8-cys domain"/>
    <property type="match status" value="1"/>
</dbReference>
<dbReference type="Gene3D" id="3.90.290.10">
    <property type="entry name" value="TGF-beta binding (TB) domain"/>
    <property type="match status" value="1"/>
</dbReference>
<dbReference type="Gene3D" id="2.10.25.10">
    <property type="entry name" value="Laminin"/>
    <property type="match status" value="1"/>
</dbReference>
<dbReference type="AlphaFoldDB" id="A0A8B9NEL6"/>
<evidence type="ECO:0000256" key="3">
    <source>
        <dbReference type="ARBA" id="ARBA00023157"/>
    </source>
</evidence>
<dbReference type="SMART" id="SM00179">
    <property type="entry name" value="EGF_CA"/>
    <property type="match status" value="1"/>
</dbReference>
<dbReference type="SMART" id="SM00181">
    <property type="entry name" value="EGF"/>
    <property type="match status" value="1"/>
</dbReference>
<dbReference type="CDD" id="cd00053">
    <property type="entry name" value="EGF"/>
    <property type="match status" value="1"/>
</dbReference>
<feature type="compositionally biased region" description="Pro residues" evidence="5">
    <location>
        <begin position="168"/>
        <end position="177"/>
    </location>
</feature>
<dbReference type="InterPro" id="IPR001881">
    <property type="entry name" value="EGF-like_Ca-bd_dom"/>
</dbReference>
<evidence type="ECO:0000313" key="7">
    <source>
        <dbReference type="Ensembl" id="ENSANIP00000021255.1"/>
    </source>
</evidence>
<evidence type="ECO:0000313" key="8">
    <source>
        <dbReference type="Proteomes" id="UP000694541"/>
    </source>
</evidence>
<feature type="compositionally biased region" description="Acidic residues" evidence="5">
    <location>
        <begin position="187"/>
        <end position="202"/>
    </location>
</feature>
<reference evidence="7" key="2">
    <citation type="submission" date="2025-09" db="UniProtKB">
        <authorList>
            <consortium name="Ensembl"/>
        </authorList>
    </citation>
    <scope>IDENTIFICATION</scope>
</reference>
<dbReference type="PROSITE" id="PS01186">
    <property type="entry name" value="EGF_2"/>
    <property type="match status" value="1"/>
</dbReference>
<proteinExistence type="predicted"/>
<dbReference type="SUPFAM" id="SSF57196">
    <property type="entry name" value="EGF/Laminin"/>
    <property type="match status" value="1"/>
</dbReference>
<keyword evidence="2" id="KW-0677">Repeat</keyword>
<dbReference type="Proteomes" id="UP000694541">
    <property type="component" value="Unplaced"/>
</dbReference>
<dbReference type="GO" id="GO:0005509">
    <property type="term" value="F:calcium ion binding"/>
    <property type="evidence" value="ECO:0007669"/>
    <property type="project" value="InterPro"/>
</dbReference>
<feature type="compositionally biased region" description="Pro residues" evidence="5">
    <location>
        <begin position="254"/>
        <end position="264"/>
    </location>
</feature>
<evidence type="ECO:0000256" key="2">
    <source>
        <dbReference type="ARBA" id="ARBA00022737"/>
    </source>
</evidence>
<dbReference type="PROSITE" id="PS51364">
    <property type="entry name" value="TB"/>
    <property type="match status" value="1"/>
</dbReference>
<keyword evidence="4" id="KW-0325">Glycoprotein</keyword>
<evidence type="ECO:0000259" key="6">
    <source>
        <dbReference type="PROSITE" id="PS51364"/>
    </source>
</evidence>
<dbReference type="Pfam" id="PF00683">
    <property type="entry name" value="TB"/>
    <property type="match status" value="1"/>
</dbReference>
<evidence type="ECO:0000256" key="5">
    <source>
        <dbReference type="SAM" id="MobiDB-lite"/>
    </source>
</evidence>
<dbReference type="InterPro" id="IPR000742">
    <property type="entry name" value="EGF"/>
</dbReference>
<dbReference type="InterPro" id="IPR036773">
    <property type="entry name" value="TB_dom_sf"/>
</dbReference>
<dbReference type="Pfam" id="PF00008">
    <property type="entry name" value="EGF"/>
    <property type="match status" value="1"/>
</dbReference>
<feature type="region of interest" description="Disordered" evidence="5">
    <location>
        <begin position="240"/>
        <end position="290"/>
    </location>
</feature>
<evidence type="ECO:0000256" key="4">
    <source>
        <dbReference type="ARBA" id="ARBA00023180"/>
    </source>
</evidence>
<dbReference type="Ensembl" id="ENSANIT00000021956.1">
    <property type="protein sequence ID" value="ENSANIP00000021255.1"/>
    <property type="gene ID" value="ENSANIG00000014452.1"/>
</dbReference>
<dbReference type="FunFam" id="2.10.25.10:FF:000046">
    <property type="entry name" value="Latent-transforming growth factor beta-binding protein 1 isoform x2"/>
    <property type="match status" value="1"/>
</dbReference>
<reference evidence="7" key="1">
    <citation type="submission" date="2025-08" db="UniProtKB">
        <authorList>
            <consortium name="Ensembl"/>
        </authorList>
    </citation>
    <scope>IDENTIFICATION</scope>
</reference>
<feature type="domain" description="TB" evidence="6">
    <location>
        <begin position="16"/>
        <end position="69"/>
    </location>
</feature>
<sequence>MVSPLPQICPVDAAQAVCWQEVGVDLVCGRPRLDRQVTYTECCCLYGQAWGMDCALCPTRHSDDFEFLCNVLRPPSYGPPRAPPSYEYAPDFAPPYGLPYGPDIFGGPRVPSPPLRSDYDLYGFGGTAGGYDPRGDPLYAPPRYEGDDFEDPRRPFTHRPRGPRYEPPDPQPGPPWSYQPHGTGGFIEEEEEDEEEEDGEEECGVLSGCQHGRCVRVPDGFTCDCDPGYRLDPARLDCVAPKPSPPSTLTTSPSPRPLHQPPNLVPCTQTPFLAPRLPRPAALNPPSPCT</sequence>
<protein>
    <recommendedName>
        <fullName evidence="6">TB domain-containing protein</fullName>
    </recommendedName>
</protein>
<dbReference type="FunFam" id="3.90.290.10:FF:000004">
    <property type="entry name" value="latent-transforming growth factor beta-binding protein 1 isoform X1"/>
    <property type="match status" value="1"/>
</dbReference>
<dbReference type="InterPro" id="IPR017878">
    <property type="entry name" value="TB_dom"/>
</dbReference>
<feature type="region of interest" description="Disordered" evidence="5">
    <location>
        <begin position="127"/>
        <end position="202"/>
    </location>
</feature>
<accession>A0A8B9NEL6</accession>
<keyword evidence="8" id="KW-1185">Reference proteome</keyword>
<feature type="compositionally biased region" description="Low complexity" evidence="5">
    <location>
        <begin position="271"/>
        <end position="282"/>
    </location>
</feature>